<feature type="transmembrane region" description="Helical" evidence="2">
    <location>
        <begin position="159"/>
        <end position="181"/>
    </location>
</feature>
<keyword evidence="2" id="KW-0812">Transmembrane</keyword>
<feature type="transmembrane region" description="Helical" evidence="2">
    <location>
        <begin position="281"/>
        <end position="308"/>
    </location>
</feature>
<proteinExistence type="predicted"/>
<keyword evidence="2" id="KW-0472">Membrane</keyword>
<keyword evidence="4" id="KW-1185">Reference proteome</keyword>
<feature type="transmembrane region" description="Helical" evidence="2">
    <location>
        <begin position="201"/>
        <end position="219"/>
    </location>
</feature>
<feature type="region of interest" description="Disordered" evidence="1">
    <location>
        <begin position="56"/>
        <end position="82"/>
    </location>
</feature>
<dbReference type="PANTHER" id="PTHR23302">
    <property type="entry name" value="TRANSMEMBRANE CHANNEL-RELATED"/>
    <property type="match status" value="1"/>
</dbReference>
<evidence type="ECO:0000256" key="2">
    <source>
        <dbReference type="SAM" id="Phobius"/>
    </source>
</evidence>
<comment type="caution">
    <text evidence="3">The sequence shown here is derived from an EMBL/GenBank/DDBJ whole genome shotgun (WGS) entry which is preliminary data.</text>
</comment>
<evidence type="ECO:0008006" key="5">
    <source>
        <dbReference type="Google" id="ProtNLM"/>
    </source>
</evidence>
<accession>A0ABV0VMJ9</accession>
<evidence type="ECO:0000313" key="3">
    <source>
        <dbReference type="EMBL" id="MEQ2258460.1"/>
    </source>
</evidence>
<dbReference type="Proteomes" id="UP001444071">
    <property type="component" value="Unassembled WGS sequence"/>
</dbReference>
<protein>
    <recommendedName>
        <fullName evidence="5">Transmembrane channel-like protein</fullName>
    </recommendedName>
</protein>
<keyword evidence="2" id="KW-1133">Transmembrane helix</keyword>
<dbReference type="InterPro" id="IPR038900">
    <property type="entry name" value="TMC"/>
</dbReference>
<name>A0ABV0VMJ9_9TELE</name>
<feature type="transmembrane region" description="Helical" evidence="2">
    <location>
        <begin position="320"/>
        <end position="341"/>
    </location>
</feature>
<evidence type="ECO:0000313" key="4">
    <source>
        <dbReference type="Proteomes" id="UP001444071"/>
    </source>
</evidence>
<feature type="compositionally biased region" description="Basic and acidic residues" evidence="1">
    <location>
        <begin position="69"/>
        <end position="82"/>
    </location>
</feature>
<sequence>MEDQKTVSFMRLLSDESIESTLSSDSCEYYQTEIYELLPSVQAVRSQQDTYDTLKSSEAYHGGQGPDEGFGRDTQSRGPREKVSLQPLRNLAMCMQGKRGASNIGFWESGRRSQCINRKKIWAQMREAVFSLLPWQHTLHEIQGRFGIGVKSYFVFLRYLIYLNLLHSALIGGLVLGPTAFYGTNNSESLRFGTNDSVLDFFLGSVGVSFQTIVGYKHTWMLEKRTSMNVGFKIFCGWDFNIQDPAAAKLKHSFIRNDLKLFLEEQSFSLRKAQRTLQHKVCLYLLRLILNLVVLSLLMGAFCLIYFSGIISRNEIPKHWFLNLVLQYLSPITITFVNLVLPHMFRKISAFEDYSLTFQVNATLVR</sequence>
<organism evidence="3 4">
    <name type="scientific">Xenotaenia resolanae</name>
    <dbReference type="NCBI Taxonomy" id="208358"/>
    <lineage>
        <taxon>Eukaryota</taxon>
        <taxon>Metazoa</taxon>
        <taxon>Chordata</taxon>
        <taxon>Craniata</taxon>
        <taxon>Vertebrata</taxon>
        <taxon>Euteleostomi</taxon>
        <taxon>Actinopterygii</taxon>
        <taxon>Neopterygii</taxon>
        <taxon>Teleostei</taxon>
        <taxon>Neoteleostei</taxon>
        <taxon>Acanthomorphata</taxon>
        <taxon>Ovalentaria</taxon>
        <taxon>Atherinomorphae</taxon>
        <taxon>Cyprinodontiformes</taxon>
        <taxon>Goodeidae</taxon>
        <taxon>Xenotaenia</taxon>
    </lineage>
</organism>
<dbReference type="EMBL" id="JAHRIM010000766">
    <property type="protein sequence ID" value="MEQ2258460.1"/>
    <property type="molecule type" value="Genomic_DNA"/>
</dbReference>
<reference evidence="3 4" key="1">
    <citation type="submission" date="2021-06" db="EMBL/GenBank/DDBJ databases">
        <authorList>
            <person name="Palmer J.M."/>
        </authorList>
    </citation>
    <scope>NUCLEOTIDE SEQUENCE [LARGE SCALE GENOMIC DNA]</scope>
    <source>
        <strain evidence="3 4">XR_2019</strain>
        <tissue evidence="3">Muscle</tissue>
    </source>
</reference>
<gene>
    <name evidence="3" type="ORF">XENORESO_020018</name>
</gene>
<evidence type="ECO:0000256" key="1">
    <source>
        <dbReference type="SAM" id="MobiDB-lite"/>
    </source>
</evidence>
<dbReference type="PANTHER" id="PTHR23302:SF66">
    <property type="entry name" value="TRANSMEMBRANE CHANNEL-LIKE PROTEIN"/>
    <property type="match status" value="1"/>
</dbReference>